<organism evidence="2 3">
    <name type="scientific">Candidatus Ornithocaccomicrobium faecavium</name>
    <dbReference type="NCBI Taxonomy" id="2840890"/>
    <lineage>
        <taxon>Bacteria</taxon>
        <taxon>Bacillati</taxon>
        <taxon>Bacillota</taxon>
        <taxon>Clostridia</taxon>
        <taxon>Candidatus Ornithocaccomicrobium</taxon>
    </lineage>
</organism>
<dbReference type="AlphaFoldDB" id="A0A9D1P762"/>
<dbReference type="SUPFAM" id="SSF50891">
    <property type="entry name" value="Cyclophilin-like"/>
    <property type="match status" value="1"/>
</dbReference>
<protein>
    <recommendedName>
        <fullName evidence="1">Cyclophilin-like domain-containing protein</fullName>
    </recommendedName>
</protein>
<dbReference type="Gene3D" id="2.40.100.20">
    <property type="match status" value="1"/>
</dbReference>
<name>A0A9D1P762_9FIRM</name>
<feature type="domain" description="Cyclophilin-like" evidence="1">
    <location>
        <begin position="9"/>
        <end position="113"/>
    </location>
</feature>
<dbReference type="InterPro" id="IPR029000">
    <property type="entry name" value="Cyclophilin-like_dom_sf"/>
</dbReference>
<reference evidence="2" key="2">
    <citation type="journal article" date="2021" name="PeerJ">
        <title>Extensive microbial diversity within the chicken gut microbiome revealed by metagenomics and culture.</title>
        <authorList>
            <person name="Gilroy R."/>
            <person name="Ravi A."/>
            <person name="Getino M."/>
            <person name="Pursley I."/>
            <person name="Horton D.L."/>
            <person name="Alikhan N.F."/>
            <person name="Baker D."/>
            <person name="Gharbi K."/>
            <person name="Hall N."/>
            <person name="Watson M."/>
            <person name="Adriaenssens E.M."/>
            <person name="Foster-Nyarko E."/>
            <person name="Jarju S."/>
            <person name="Secka A."/>
            <person name="Antonio M."/>
            <person name="Oren A."/>
            <person name="Chaudhuri R.R."/>
            <person name="La Ragione R."/>
            <person name="Hildebrand F."/>
            <person name="Pallen M.J."/>
        </authorList>
    </citation>
    <scope>NUCLEOTIDE SEQUENCE</scope>
    <source>
        <strain evidence="2">CHK183-6373</strain>
    </source>
</reference>
<reference evidence="2" key="1">
    <citation type="submission" date="2020-10" db="EMBL/GenBank/DDBJ databases">
        <authorList>
            <person name="Gilroy R."/>
        </authorList>
    </citation>
    <scope>NUCLEOTIDE SEQUENCE</scope>
    <source>
        <strain evidence="2">CHK183-6373</strain>
    </source>
</reference>
<dbReference type="Proteomes" id="UP000886884">
    <property type="component" value="Unassembled WGS sequence"/>
</dbReference>
<sequence>MQPRQISVQFGENTAVYALNDGSAADSLYAMLPLTIGVEDYSTNEKIFYPDQALDTSDSPLAQAGAGTLAYYEPWGDVVFFYGDYNENPGLFELGQAVSGGELVSAMSGTITVEAVE</sequence>
<dbReference type="Pfam" id="PF18050">
    <property type="entry name" value="Cyclophil_like2"/>
    <property type="match status" value="1"/>
</dbReference>
<proteinExistence type="predicted"/>
<dbReference type="EMBL" id="DVOT01000052">
    <property type="protein sequence ID" value="HIV26884.1"/>
    <property type="molecule type" value="Genomic_DNA"/>
</dbReference>
<comment type="caution">
    <text evidence="2">The sequence shown here is derived from an EMBL/GenBank/DDBJ whole genome shotgun (WGS) entry which is preliminary data.</text>
</comment>
<evidence type="ECO:0000259" key="1">
    <source>
        <dbReference type="Pfam" id="PF18050"/>
    </source>
</evidence>
<accession>A0A9D1P762</accession>
<evidence type="ECO:0000313" key="3">
    <source>
        <dbReference type="Proteomes" id="UP000886884"/>
    </source>
</evidence>
<evidence type="ECO:0000313" key="2">
    <source>
        <dbReference type="EMBL" id="HIV26884.1"/>
    </source>
</evidence>
<gene>
    <name evidence="2" type="ORF">IAA64_02865</name>
</gene>
<dbReference type="InterPro" id="IPR041183">
    <property type="entry name" value="Cyclophilin-like"/>
</dbReference>